<evidence type="ECO:0000256" key="1">
    <source>
        <dbReference type="ARBA" id="ARBA00004141"/>
    </source>
</evidence>
<evidence type="ECO:0000313" key="8">
    <source>
        <dbReference type="EMBL" id="WXB76880.1"/>
    </source>
</evidence>
<evidence type="ECO:0000259" key="7">
    <source>
        <dbReference type="Pfam" id="PF05140"/>
    </source>
</evidence>
<keyword evidence="5 6" id="KW-0472">Membrane</keyword>
<feature type="transmembrane region" description="Helical" evidence="6">
    <location>
        <begin position="94"/>
        <end position="112"/>
    </location>
</feature>
<keyword evidence="3" id="KW-0201">Cytochrome c-type biogenesis</keyword>
<organism evidence="8 9">
    <name type="scientific">Janibacter alittae</name>
    <dbReference type="NCBI Taxonomy" id="3115209"/>
    <lineage>
        <taxon>Bacteria</taxon>
        <taxon>Bacillati</taxon>
        <taxon>Actinomycetota</taxon>
        <taxon>Actinomycetes</taxon>
        <taxon>Micrococcales</taxon>
        <taxon>Intrasporangiaceae</taxon>
        <taxon>Janibacter</taxon>
    </lineage>
</organism>
<dbReference type="PANTHER" id="PTHR31566">
    <property type="entry name" value="CYTOCHROME C BIOGENESIS PROTEIN CCS1, CHLOROPLASTIC"/>
    <property type="match status" value="1"/>
</dbReference>
<dbReference type="Proteomes" id="UP001382727">
    <property type="component" value="Chromosome"/>
</dbReference>
<evidence type="ECO:0000256" key="2">
    <source>
        <dbReference type="ARBA" id="ARBA00022692"/>
    </source>
</evidence>
<proteinExistence type="predicted"/>
<gene>
    <name evidence="8" type="ORF">V1351_02135</name>
</gene>
<feature type="transmembrane region" description="Helical" evidence="6">
    <location>
        <begin position="40"/>
        <end position="57"/>
    </location>
</feature>
<keyword evidence="9" id="KW-1185">Reference proteome</keyword>
<evidence type="ECO:0000256" key="6">
    <source>
        <dbReference type="SAM" id="Phobius"/>
    </source>
</evidence>
<feature type="domain" description="ResB-like" evidence="7">
    <location>
        <begin position="37"/>
        <end position="512"/>
    </location>
</feature>
<dbReference type="InterPro" id="IPR023494">
    <property type="entry name" value="Cyt_c_bgen_Ccs1/CcsB/ResB"/>
</dbReference>
<keyword evidence="2 6" id="KW-0812">Transmembrane</keyword>
<feature type="transmembrane region" description="Helical" evidence="6">
    <location>
        <begin position="186"/>
        <end position="207"/>
    </location>
</feature>
<dbReference type="InterPro" id="IPR007816">
    <property type="entry name" value="ResB-like_domain"/>
</dbReference>
<protein>
    <submittedName>
        <fullName evidence="8">Cytochrome c biogenesis protein ResB</fullName>
    </submittedName>
</protein>
<sequence>MARRTEGRPHSRTQSVTQPRLGVVGWSRWGWRQLTSMRTALFLLLLLAIGAVPGSVFPQRNFDPGRTADWIERHETTGPILDRLGAFEVYSSPWFSAIYLLLFISLIGCIIPRTGVHLRALRGKPPRAPRRLGRLEAHAEGEVEGSLEEVREAATRVLRKRRYRVASHDEASVSAETGYLKETGNLIFHTSLVALIIGVAIGYLWGWKADIVVPSGESFVSTVTRYDTWAPGPLVDESTLSPFAITVEEMTADFNDRDPAARTFGQPQDFEAHVSVTPADGDEFTDVVKVNGPLEMADSTVFLLGNGYAPVVTVKDAEGEVLYKGATPFLAQDGNYRSTGAIKVGAATQPEQFGFVGLFLPTATIDPEQGPISVFPDTRAPALALSLYTGELYPGGRPQSIFTLDTKSMDKVVTSDGTDQLRLWLTPGDTEALPGDRGTITFDGIERYAGFSVRSDPGKELTLVSALLALGGLIATLLVKRRRVFVRLTEVDGRVRVEVGGMSRDDDEGLTEVVEQVRDQLVGESRTS</sequence>
<dbReference type="RefSeq" id="WP_338750270.1">
    <property type="nucleotide sequence ID" value="NZ_CP144913.1"/>
</dbReference>
<feature type="transmembrane region" description="Helical" evidence="6">
    <location>
        <begin position="461"/>
        <end position="479"/>
    </location>
</feature>
<name>A0ABZ2MIW3_9MICO</name>
<evidence type="ECO:0000313" key="9">
    <source>
        <dbReference type="Proteomes" id="UP001382727"/>
    </source>
</evidence>
<reference evidence="8 9" key="1">
    <citation type="submission" date="2024-02" db="EMBL/GenBank/DDBJ databases">
        <title>Janibacter sp. nov., isolated from gut of marine sandworm.</title>
        <authorList>
            <person name="Kim B."/>
            <person name="Jun M.O."/>
            <person name="Shin N.-R."/>
        </authorList>
    </citation>
    <scope>NUCLEOTIDE SEQUENCE [LARGE SCALE GENOMIC DNA]</scope>
    <source>
        <strain evidence="8 9">A1S7</strain>
    </source>
</reference>
<dbReference type="PANTHER" id="PTHR31566:SF0">
    <property type="entry name" value="CYTOCHROME C BIOGENESIS PROTEIN CCS1, CHLOROPLASTIC"/>
    <property type="match status" value="1"/>
</dbReference>
<comment type="subcellular location">
    <subcellularLocation>
        <location evidence="1">Membrane</location>
        <topology evidence="1">Multi-pass membrane protein</topology>
    </subcellularLocation>
</comment>
<accession>A0ABZ2MIW3</accession>
<evidence type="ECO:0000256" key="3">
    <source>
        <dbReference type="ARBA" id="ARBA00022748"/>
    </source>
</evidence>
<dbReference type="Pfam" id="PF05140">
    <property type="entry name" value="ResB"/>
    <property type="match status" value="1"/>
</dbReference>
<evidence type="ECO:0000256" key="4">
    <source>
        <dbReference type="ARBA" id="ARBA00022989"/>
    </source>
</evidence>
<evidence type="ECO:0000256" key="5">
    <source>
        <dbReference type="ARBA" id="ARBA00023136"/>
    </source>
</evidence>
<keyword evidence="4 6" id="KW-1133">Transmembrane helix</keyword>
<dbReference type="EMBL" id="CP144913">
    <property type="protein sequence ID" value="WXB76880.1"/>
    <property type="molecule type" value="Genomic_DNA"/>
</dbReference>